<accession>A0A060C0Q6</accession>
<feature type="non-terminal residue" evidence="2">
    <location>
        <position position="125"/>
    </location>
</feature>
<sequence>MFVLIPAYRPDHRLVDLVGDLRRKVPAVGVLVVDDGSGPAFGGLFDAVRLAGAEVLTGMRNRGKGRALRVGIDHVRSHHPGEGVVTADADGQHRVADVVSVARAVEGTNRVVLGVRSFTGDVPPA</sequence>
<reference evidence="2" key="1">
    <citation type="journal article" date="2013" name="Environ. Microbiol.">
        <title>Seasonally variable intestinal metagenomes of the red palm weevil (Rhynchophorus ferrugineus).</title>
        <authorList>
            <person name="Jia S."/>
            <person name="Zhang X."/>
            <person name="Zhang G."/>
            <person name="Yin A."/>
            <person name="Zhang S."/>
            <person name="Li F."/>
            <person name="Wang L."/>
            <person name="Zhao D."/>
            <person name="Yun Q."/>
            <person name="Tala"/>
            <person name="Wang J."/>
            <person name="Sun G."/>
            <person name="Baabdullah M."/>
            <person name="Yu X."/>
            <person name="Hu S."/>
            <person name="Al-Mssallem I.S."/>
            <person name="Yu J."/>
        </authorList>
    </citation>
    <scope>NUCLEOTIDE SEQUENCE</scope>
</reference>
<name>A0A060C0Q6_9ACTN</name>
<dbReference type="GO" id="GO:0006487">
    <property type="term" value="P:protein N-linked glycosylation"/>
    <property type="evidence" value="ECO:0007669"/>
    <property type="project" value="TreeGrafter"/>
</dbReference>
<dbReference type="EMBL" id="KF122959">
    <property type="protein sequence ID" value="AIA90258.1"/>
    <property type="molecule type" value="Genomic_DNA"/>
</dbReference>
<dbReference type="AlphaFoldDB" id="A0A060C0Q6"/>
<dbReference type="Gene3D" id="3.90.550.10">
    <property type="entry name" value="Spore Coat Polysaccharide Biosynthesis Protein SpsA, Chain A"/>
    <property type="match status" value="1"/>
</dbReference>
<dbReference type="SUPFAM" id="SSF53448">
    <property type="entry name" value="Nucleotide-diphospho-sugar transferases"/>
    <property type="match status" value="1"/>
</dbReference>
<dbReference type="InterPro" id="IPR001173">
    <property type="entry name" value="Glyco_trans_2-like"/>
</dbReference>
<organism evidence="2">
    <name type="scientific">uncultured Micromonospora sp</name>
    <dbReference type="NCBI Taxonomy" id="429168"/>
    <lineage>
        <taxon>Bacteria</taxon>
        <taxon>Bacillati</taxon>
        <taxon>Actinomycetota</taxon>
        <taxon>Actinomycetes</taxon>
        <taxon>Micromonosporales</taxon>
        <taxon>Micromonosporaceae</taxon>
        <taxon>Micromonospora</taxon>
        <taxon>environmental samples</taxon>
    </lineage>
</organism>
<dbReference type="PANTHER" id="PTHR10859:SF114">
    <property type="entry name" value="DOLICHOL-PHOSPHATE MANNOSYLTRANSFERASE"/>
    <property type="match status" value="1"/>
</dbReference>
<dbReference type="InterPro" id="IPR029044">
    <property type="entry name" value="Nucleotide-diphossugar_trans"/>
</dbReference>
<evidence type="ECO:0000313" key="2">
    <source>
        <dbReference type="EMBL" id="AIA90258.1"/>
    </source>
</evidence>
<dbReference type="Pfam" id="PF00535">
    <property type="entry name" value="Glycos_transf_2"/>
    <property type="match status" value="1"/>
</dbReference>
<proteinExistence type="predicted"/>
<protein>
    <submittedName>
        <fullName evidence="2">CAZy families GT2 protein</fullName>
    </submittedName>
</protein>
<feature type="domain" description="Glycosyltransferase 2-like" evidence="1">
    <location>
        <begin position="3"/>
        <end position="118"/>
    </location>
</feature>
<dbReference type="PANTHER" id="PTHR10859">
    <property type="entry name" value="GLYCOSYL TRANSFERASE"/>
    <property type="match status" value="1"/>
</dbReference>
<evidence type="ECO:0000259" key="1">
    <source>
        <dbReference type="Pfam" id="PF00535"/>
    </source>
</evidence>